<accession>A0A4Q7KKJ3</accession>
<reference evidence="1 2" key="1">
    <citation type="submission" date="2019-02" db="EMBL/GenBank/DDBJ databases">
        <title>Genomic Encyclopedia of Type Strains, Phase IV (KMG-IV): sequencing the most valuable type-strain genomes for metagenomic binning, comparative biology and taxonomic classification.</title>
        <authorList>
            <person name="Goeker M."/>
        </authorList>
    </citation>
    <scope>NUCLEOTIDE SEQUENCE [LARGE SCALE GENOMIC DNA]</scope>
    <source>
        <strain evidence="1 2">DSM 101727</strain>
    </source>
</reference>
<gene>
    <name evidence="1" type="ORF">EV193_106337</name>
</gene>
<sequence length="279" mass="30201">MCVSTGPASFTSTILFAGRRLHPRHGRVEVLGYQNTAINHADGPNAMILHVPAVRLTQEQFVPVGRDTTVLTAMTEALTPAAAGGMDWMSAPAYSRSVTVFEHDVYTVVLADDPTLVPAALDRVPQARRPHLDEALFSFYANAFPLHTIVVCCFDNADAKRAKPLLLWYEPIDPSVLTVPAIDCHTGGPPDLDALVRPDHWVVFGTDEAGPGWGSRVDYPPTMRAALREFLPDEVIGAEFAGGALPNGDFSLAHDDLLRGDLGALTRTAPDRAPVQVYR</sequence>
<dbReference type="AlphaFoldDB" id="A0A4Q7KKJ3"/>
<dbReference type="OrthoDB" id="4568424at2"/>
<organism evidence="1 2">
    <name type="scientific">Herbihabitans rhizosphaerae</name>
    <dbReference type="NCBI Taxonomy" id="1872711"/>
    <lineage>
        <taxon>Bacteria</taxon>
        <taxon>Bacillati</taxon>
        <taxon>Actinomycetota</taxon>
        <taxon>Actinomycetes</taxon>
        <taxon>Pseudonocardiales</taxon>
        <taxon>Pseudonocardiaceae</taxon>
        <taxon>Herbihabitans</taxon>
    </lineage>
</organism>
<comment type="caution">
    <text evidence="1">The sequence shown here is derived from an EMBL/GenBank/DDBJ whole genome shotgun (WGS) entry which is preliminary data.</text>
</comment>
<dbReference type="Proteomes" id="UP000294257">
    <property type="component" value="Unassembled WGS sequence"/>
</dbReference>
<keyword evidence="2" id="KW-1185">Reference proteome</keyword>
<evidence type="ECO:0000313" key="2">
    <source>
        <dbReference type="Proteomes" id="UP000294257"/>
    </source>
</evidence>
<proteinExistence type="predicted"/>
<protein>
    <submittedName>
        <fullName evidence="1">Uncharacterized protein</fullName>
    </submittedName>
</protein>
<name>A0A4Q7KKJ3_9PSEU</name>
<dbReference type="RefSeq" id="WP_130345688.1">
    <property type="nucleotide sequence ID" value="NZ_SGWQ01000006.1"/>
</dbReference>
<evidence type="ECO:0000313" key="1">
    <source>
        <dbReference type="EMBL" id="RZS37099.1"/>
    </source>
</evidence>
<dbReference type="EMBL" id="SGWQ01000006">
    <property type="protein sequence ID" value="RZS37099.1"/>
    <property type="molecule type" value="Genomic_DNA"/>
</dbReference>